<dbReference type="Proteomes" id="UP001215598">
    <property type="component" value="Unassembled WGS sequence"/>
</dbReference>
<name>A0AAD7MII4_9AGAR</name>
<evidence type="ECO:0000313" key="2">
    <source>
        <dbReference type="Proteomes" id="UP001215598"/>
    </source>
</evidence>
<dbReference type="EMBL" id="JARKIB010000265">
    <property type="protein sequence ID" value="KAJ7718437.1"/>
    <property type="molecule type" value="Genomic_DNA"/>
</dbReference>
<gene>
    <name evidence="1" type="ORF">B0H16DRAFT_1475575</name>
</gene>
<reference evidence="1" key="1">
    <citation type="submission" date="2023-03" db="EMBL/GenBank/DDBJ databases">
        <title>Massive genome expansion in bonnet fungi (Mycena s.s.) driven by repeated elements and novel gene families across ecological guilds.</title>
        <authorList>
            <consortium name="Lawrence Berkeley National Laboratory"/>
            <person name="Harder C.B."/>
            <person name="Miyauchi S."/>
            <person name="Viragh M."/>
            <person name="Kuo A."/>
            <person name="Thoen E."/>
            <person name="Andreopoulos B."/>
            <person name="Lu D."/>
            <person name="Skrede I."/>
            <person name="Drula E."/>
            <person name="Henrissat B."/>
            <person name="Morin E."/>
            <person name="Kohler A."/>
            <person name="Barry K."/>
            <person name="LaButti K."/>
            <person name="Morin E."/>
            <person name="Salamov A."/>
            <person name="Lipzen A."/>
            <person name="Mereny Z."/>
            <person name="Hegedus B."/>
            <person name="Baldrian P."/>
            <person name="Stursova M."/>
            <person name="Weitz H."/>
            <person name="Taylor A."/>
            <person name="Grigoriev I.V."/>
            <person name="Nagy L.G."/>
            <person name="Martin F."/>
            <person name="Kauserud H."/>
        </authorList>
    </citation>
    <scope>NUCLEOTIDE SEQUENCE</scope>
    <source>
        <strain evidence="1">CBHHK182m</strain>
    </source>
</reference>
<accession>A0AAD7MII4</accession>
<dbReference type="AlphaFoldDB" id="A0AAD7MII4"/>
<proteinExistence type="predicted"/>
<evidence type="ECO:0000313" key="1">
    <source>
        <dbReference type="EMBL" id="KAJ7718437.1"/>
    </source>
</evidence>
<organism evidence="1 2">
    <name type="scientific">Mycena metata</name>
    <dbReference type="NCBI Taxonomy" id="1033252"/>
    <lineage>
        <taxon>Eukaryota</taxon>
        <taxon>Fungi</taxon>
        <taxon>Dikarya</taxon>
        <taxon>Basidiomycota</taxon>
        <taxon>Agaricomycotina</taxon>
        <taxon>Agaricomycetes</taxon>
        <taxon>Agaricomycetidae</taxon>
        <taxon>Agaricales</taxon>
        <taxon>Marasmiineae</taxon>
        <taxon>Mycenaceae</taxon>
        <taxon>Mycena</taxon>
    </lineage>
</organism>
<comment type="caution">
    <text evidence="1">The sequence shown here is derived from an EMBL/GenBank/DDBJ whole genome shotgun (WGS) entry which is preliminary data.</text>
</comment>
<sequence>MAKLQALVLSIARLGRSMQHRKLLTPVQPTVFNIFTSPTVPIKDGGAPSRLMSGGGAPSHLNTAISSRQTRRRVRTGAKMEGFLLLSAKPSHPARADVIDHRMCECNSQYGVVLRSKLQQSERSEPIYCVSGYTTTENSIVLVPSILEANREFCTSTVEGKVCAAATTYYSRLFCPLIHRALVLSCSKGGYRQLHSGRYDSEAAATTSWWYLIKFSDVVMVP</sequence>
<protein>
    <submittedName>
        <fullName evidence="1">Uncharacterized protein</fullName>
    </submittedName>
</protein>
<keyword evidence="2" id="KW-1185">Reference proteome</keyword>